<proteinExistence type="predicted"/>
<evidence type="ECO:0000313" key="2">
    <source>
        <dbReference type="Proteomes" id="UP000219286"/>
    </source>
</evidence>
<reference evidence="1 2" key="1">
    <citation type="journal article" date="2015" name="Genome Announc.">
        <title>Genome sequence and annotation of Trichoderma parareesei, the ancestor of the cellulase producer Trichoderma reesei.</title>
        <authorList>
            <person name="Yang D."/>
            <person name="Pomraning K."/>
            <person name="Kopchinskiy A."/>
            <person name="Karimi Aghcheh R."/>
            <person name="Atanasova L."/>
            <person name="Chenthamara K."/>
            <person name="Baker S.E."/>
            <person name="Zhang R."/>
            <person name="Shen Q."/>
            <person name="Freitag M."/>
            <person name="Kubicek C.P."/>
            <person name="Druzhinina I.S."/>
        </authorList>
    </citation>
    <scope>NUCLEOTIDE SEQUENCE [LARGE SCALE GENOMIC DNA]</scope>
    <source>
        <strain evidence="1 2">CBS 125925</strain>
    </source>
</reference>
<dbReference type="Proteomes" id="UP000219286">
    <property type="component" value="Unassembled WGS sequence"/>
</dbReference>
<dbReference type="EMBL" id="LFMI01000073">
    <property type="protein sequence ID" value="OTA00370.1"/>
    <property type="molecule type" value="Genomic_DNA"/>
</dbReference>
<keyword evidence="2" id="KW-1185">Reference proteome</keyword>
<protein>
    <submittedName>
        <fullName evidence="1">Uncharacterized protein</fullName>
    </submittedName>
</protein>
<comment type="caution">
    <text evidence="1">The sequence shown here is derived from an EMBL/GenBank/DDBJ whole genome shotgun (WGS) entry which is preliminary data.</text>
</comment>
<gene>
    <name evidence="1" type="ORF">A9Z42_0081410</name>
</gene>
<accession>A0A2H2Z9N8</accession>
<evidence type="ECO:0000313" key="1">
    <source>
        <dbReference type="EMBL" id="OTA00370.1"/>
    </source>
</evidence>
<dbReference type="AlphaFoldDB" id="A0A2H2Z9N8"/>
<organism evidence="1 2">
    <name type="scientific">Trichoderma parareesei</name>
    <name type="common">Filamentous fungus</name>
    <dbReference type="NCBI Taxonomy" id="858221"/>
    <lineage>
        <taxon>Eukaryota</taxon>
        <taxon>Fungi</taxon>
        <taxon>Dikarya</taxon>
        <taxon>Ascomycota</taxon>
        <taxon>Pezizomycotina</taxon>
        <taxon>Sordariomycetes</taxon>
        <taxon>Hypocreomycetidae</taxon>
        <taxon>Hypocreales</taxon>
        <taxon>Hypocreaceae</taxon>
        <taxon>Trichoderma</taxon>
    </lineage>
</organism>
<name>A0A2H2Z9N8_TRIPA</name>
<sequence length="67" mass="7279">MAAMDAAVQLTGLEAVQDVAERVGEEWRLVVVIMPSTILDLDLDLDLDLILSSHVLDVCCSLSRLTP</sequence>